<dbReference type="GeneID" id="119722039"/>
<keyword evidence="3" id="KW-1185">Reference proteome</keyword>
<dbReference type="Proteomes" id="UP000887568">
    <property type="component" value="Unplaced"/>
</dbReference>
<proteinExistence type="predicted"/>
<dbReference type="AlphaFoldDB" id="A0A913Z8G7"/>
<evidence type="ECO:0000313" key="2">
    <source>
        <dbReference type="EnsemblMetazoa" id="XP_038047959.1"/>
    </source>
</evidence>
<sequence>MRYYGCLDLPRGGGANSGPLHDPPPSSSTSNEVNRAFGIHGGDKAQLAKLHCRPTLFLNPPRVLGGGVVSSGNSSGPNIGPLAPLPQASPLEPQRPCRCTSGCQTGMCKLQEV</sequence>
<evidence type="ECO:0000313" key="3">
    <source>
        <dbReference type="Proteomes" id="UP000887568"/>
    </source>
</evidence>
<name>A0A913Z8G7_PATMI</name>
<feature type="compositionally biased region" description="Low complexity" evidence="1">
    <location>
        <begin position="70"/>
        <end position="81"/>
    </location>
</feature>
<evidence type="ECO:0000256" key="1">
    <source>
        <dbReference type="SAM" id="MobiDB-lite"/>
    </source>
</evidence>
<dbReference type="EnsemblMetazoa" id="XM_038192031.1">
    <property type="protein sequence ID" value="XP_038047959.1"/>
    <property type="gene ID" value="LOC119722039"/>
</dbReference>
<protein>
    <submittedName>
        <fullName evidence="2">Uncharacterized protein</fullName>
    </submittedName>
</protein>
<reference evidence="2" key="1">
    <citation type="submission" date="2022-11" db="UniProtKB">
        <authorList>
            <consortium name="EnsemblMetazoa"/>
        </authorList>
    </citation>
    <scope>IDENTIFICATION</scope>
</reference>
<organism evidence="2 3">
    <name type="scientific">Patiria miniata</name>
    <name type="common">Bat star</name>
    <name type="synonym">Asterina miniata</name>
    <dbReference type="NCBI Taxonomy" id="46514"/>
    <lineage>
        <taxon>Eukaryota</taxon>
        <taxon>Metazoa</taxon>
        <taxon>Echinodermata</taxon>
        <taxon>Eleutherozoa</taxon>
        <taxon>Asterozoa</taxon>
        <taxon>Asteroidea</taxon>
        <taxon>Valvatacea</taxon>
        <taxon>Valvatida</taxon>
        <taxon>Asterinidae</taxon>
        <taxon>Patiria</taxon>
    </lineage>
</organism>
<feature type="region of interest" description="Disordered" evidence="1">
    <location>
        <begin position="68"/>
        <end position="87"/>
    </location>
</feature>
<dbReference type="RefSeq" id="XP_038047959.1">
    <property type="nucleotide sequence ID" value="XM_038192031.1"/>
</dbReference>
<feature type="region of interest" description="Disordered" evidence="1">
    <location>
        <begin position="7"/>
        <end position="36"/>
    </location>
</feature>
<accession>A0A913Z8G7</accession>